<feature type="transmembrane region" description="Helical" evidence="6">
    <location>
        <begin position="274"/>
        <end position="290"/>
    </location>
</feature>
<accession>A0A1H2ZAA4</accession>
<protein>
    <submittedName>
        <fullName evidence="9">Competence protein ComEC</fullName>
    </submittedName>
</protein>
<evidence type="ECO:0000259" key="7">
    <source>
        <dbReference type="Pfam" id="PF03772"/>
    </source>
</evidence>
<feature type="transmembrane region" description="Helical" evidence="6">
    <location>
        <begin position="245"/>
        <end position="267"/>
    </location>
</feature>
<keyword evidence="10" id="KW-1185">Reference proteome</keyword>
<reference evidence="9 10" key="1">
    <citation type="submission" date="2016-10" db="EMBL/GenBank/DDBJ databases">
        <authorList>
            <person name="Varghese N."/>
            <person name="Submissions S."/>
        </authorList>
    </citation>
    <scope>NUCLEOTIDE SEQUENCE [LARGE SCALE GENOMIC DNA]</scope>
    <source>
        <strain evidence="9 10">DSM 11449</strain>
    </source>
</reference>
<dbReference type="InterPro" id="IPR052159">
    <property type="entry name" value="Competence_DNA_uptake"/>
</dbReference>
<dbReference type="Proteomes" id="UP000182771">
    <property type="component" value="Unassembled WGS sequence"/>
</dbReference>
<dbReference type="EMBL" id="FNND01000009">
    <property type="protein sequence ID" value="SDX14311.1"/>
    <property type="molecule type" value="Genomic_DNA"/>
</dbReference>
<evidence type="ECO:0000313" key="9">
    <source>
        <dbReference type="EMBL" id="SDX14311.1"/>
    </source>
</evidence>
<gene>
    <name evidence="9" type="ORF">SAMN05444420_10971</name>
</gene>
<dbReference type="RefSeq" id="WP_016419275.1">
    <property type="nucleotide sequence ID" value="NZ_FNND01000009.1"/>
</dbReference>
<keyword evidence="2" id="KW-1003">Cell membrane</keyword>
<evidence type="ECO:0000259" key="8">
    <source>
        <dbReference type="Pfam" id="PF13567"/>
    </source>
</evidence>
<feature type="transmembrane region" description="Helical" evidence="6">
    <location>
        <begin position="466"/>
        <end position="486"/>
    </location>
</feature>
<dbReference type="PANTHER" id="PTHR30619">
    <property type="entry name" value="DNA INTERNALIZATION/COMPETENCE PROTEIN COMEC/REC2"/>
    <property type="match status" value="1"/>
</dbReference>
<comment type="subcellular location">
    <subcellularLocation>
        <location evidence="1">Cell membrane</location>
        <topology evidence="1">Multi-pass membrane protein</topology>
    </subcellularLocation>
</comment>
<keyword evidence="4 6" id="KW-1133">Transmembrane helix</keyword>
<evidence type="ECO:0000256" key="3">
    <source>
        <dbReference type="ARBA" id="ARBA00022692"/>
    </source>
</evidence>
<evidence type="ECO:0000256" key="4">
    <source>
        <dbReference type="ARBA" id="ARBA00022989"/>
    </source>
</evidence>
<dbReference type="GO" id="GO:0005886">
    <property type="term" value="C:plasma membrane"/>
    <property type="evidence" value="ECO:0007669"/>
    <property type="project" value="UniProtKB-SubCell"/>
</dbReference>
<feature type="domain" description="DUF4131" evidence="8">
    <location>
        <begin position="33"/>
        <end position="177"/>
    </location>
</feature>
<feature type="domain" description="ComEC/Rec2-related protein" evidence="7">
    <location>
        <begin position="221"/>
        <end position="487"/>
    </location>
</feature>
<evidence type="ECO:0000256" key="6">
    <source>
        <dbReference type="SAM" id="Phobius"/>
    </source>
</evidence>
<keyword evidence="3 6" id="KW-0812">Transmembrane</keyword>
<evidence type="ECO:0000313" key="10">
    <source>
        <dbReference type="Proteomes" id="UP000182771"/>
    </source>
</evidence>
<dbReference type="Pfam" id="PF13567">
    <property type="entry name" value="DUF4131"/>
    <property type="match status" value="1"/>
</dbReference>
<evidence type="ECO:0000256" key="2">
    <source>
        <dbReference type="ARBA" id="ARBA00022475"/>
    </source>
</evidence>
<dbReference type="PANTHER" id="PTHR30619:SF1">
    <property type="entry name" value="RECOMBINATION PROTEIN 2"/>
    <property type="match status" value="1"/>
</dbReference>
<dbReference type="AlphaFoldDB" id="A0A1H2ZAA4"/>
<evidence type="ECO:0000256" key="1">
    <source>
        <dbReference type="ARBA" id="ARBA00004651"/>
    </source>
</evidence>
<dbReference type="NCBIfam" id="TIGR00360">
    <property type="entry name" value="ComEC_N-term"/>
    <property type="match status" value="1"/>
</dbReference>
<sequence length="662" mass="75719">MKPTPFNFPLCILLLGMILGIIGQDLLNKIGIAMSLLLSGIAVGGIYYCHFRLKKFLKETVFLAGMSLGILAYNIHYEPSDSKHYLHKLSPEKAYSLVGRIEHIKNRQVIVALEPTETANYKGKLVLYLKDTLREKALGQAILFHSKLSPIAPAQNPYQFDYKRYMEHQGIYWQGYPTCYEIKDAPSFSPFIKAKQLQGYLAATLSHYPFSKETVGVLKALVLGVRSDITPELYQQYINAGAVHILAISGLHIGIITYLLTLFISLVVPAHRKGVKIVLLLVFLLTYAAITGFSASVLRAVVMFGGYSIAYLAESRRARYDSLLLSAFILLLCKPTFLFEVGFQLSYMAVLSIALFLPLGEKYRFENRFLNFFWDIIKVSIAAQIGVLPLSLYYFHQFAGLFLVTNVLILPILGVILSVGIGVVLLASIQLLPYWLLVCYEKALSLMNHIIGYIASVEQLVIRDVYFDTICLCLCYLAIAWAVIYLRARKIKFVYFFFLTLLSLQTYFFYLKYESAKKEQLIVFHQYKKTVIALQQGREATFYLSDTLSVPQTLIKNFCTQQQVSNLHYKALENIVPFKEDFLTIIDDKFYLDTSYPTHYLLLRNNPKIHLEKFLSNIRPKMLIADGSNYPFIIEKWKYTCQRLQIPFYETKIKPIIVTNDE</sequence>
<feature type="transmembrane region" description="Helical" evidence="6">
    <location>
        <begin position="320"/>
        <end position="337"/>
    </location>
</feature>
<dbReference type="OrthoDB" id="9761531at2"/>
<keyword evidence="5 6" id="KW-0472">Membrane</keyword>
<dbReference type="GeneID" id="85018189"/>
<feature type="transmembrane region" description="Helical" evidence="6">
    <location>
        <begin position="434"/>
        <end position="454"/>
    </location>
</feature>
<comment type="caution">
    <text evidence="9">The sequence shown here is derived from an EMBL/GenBank/DDBJ whole genome shotgun (WGS) entry which is preliminary data.</text>
</comment>
<dbReference type="Pfam" id="PF03772">
    <property type="entry name" value="Competence"/>
    <property type="match status" value="1"/>
</dbReference>
<feature type="transmembrane region" description="Helical" evidence="6">
    <location>
        <begin position="372"/>
        <end position="395"/>
    </location>
</feature>
<name>A0A1H2ZAA4_9FLAO</name>
<dbReference type="InterPro" id="IPR004477">
    <property type="entry name" value="ComEC_N"/>
</dbReference>
<feature type="transmembrane region" description="Helical" evidence="6">
    <location>
        <begin position="493"/>
        <end position="511"/>
    </location>
</feature>
<proteinExistence type="predicted"/>
<organism evidence="9 10">
    <name type="scientific">Capnocytophaga granulosa</name>
    <dbReference type="NCBI Taxonomy" id="45242"/>
    <lineage>
        <taxon>Bacteria</taxon>
        <taxon>Pseudomonadati</taxon>
        <taxon>Bacteroidota</taxon>
        <taxon>Flavobacteriia</taxon>
        <taxon>Flavobacteriales</taxon>
        <taxon>Flavobacteriaceae</taxon>
        <taxon>Capnocytophaga</taxon>
    </lineage>
</organism>
<feature type="transmembrane region" description="Helical" evidence="6">
    <location>
        <begin position="401"/>
        <end position="427"/>
    </location>
</feature>
<dbReference type="InterPro" id="IPR025405">
    <property type="entry name" value="DUF4131"/>
</dbReference>
<evidence type="ECO:0000256" key="5">
    <source>
        <dbReference type="ARBA" id="ARBA00023136"/>
    </source>
</evidence>
<feature type="transmembrane region" description="Helical" evidence="6">
    <location>
        <begin position="30"/>
        <end position="49"/>
    </location>
</feature>
<feature type="transmembrane region" description="Helical" evidence="6">
    <location>
        <begin position="343"/>
        <end position="360"/>
    </location>
</feature>